<protein>
    <submittedName>
        <fullName evidence="4">PaaX family transcriptional regulator</fullName>
    </submittedName>
</protein>
<evidence type="ECO:0000259" key="3">
    <source>
        <dbReference type="Pfam" id="PF20803"/>
    </source>
</evidence>
<gene>
    <name evidence="4" type="ORF">FB467_2755</name>
</gene>
<dbReference type="InterPro" id="IPR013225">
    <property type="entry name" value="PaaX_C"/>
</dbReference>
<organism evidence="4 5">
    <name type="scientific">Ornithinicoccus hortensis</name>
    <dbReference type="NCBI Taxonomy" id="82346"/>
    <lineage>
        <taxon>Bacteria</taxon>
        <taxon>Bacillati</taxon>
        <taxon>Actinomycetota</taxon>
        <taxon>Actinomycetes</taxon>
        <taxon>Micrococcales</taxon>
        <taxon>Intrasporangiaceae</taxon>
        <taxon>Ornithinicoccus</taxon>
    </lineage>
</organism>
<name>A0A542YU45_9MICO</name>
<sequence length="279" mass="31170">MSDLDDEGGPGTAVRPRAHIVTIYGLFAREVGGWLSVSSLIRLMGRLGVDEPAVRSSISRLKRRGLLEAERRDNLAGYALSTYARDVLTEGDQRIFGRTRATLDDGWVLAVFSVPESERQKRHTLRSRLTWLGYGTVGPGVWIAPGHLAEETRSVLERLELAEYVDLFHADYLGFRDMAGEAATWWDLDGLDVLYRDFNDTFAPVLARWEAATGDPDEGQAFADHVAVVTTWRRLPFLDPGLAPELLPTDWTGVTAAETFHRLHARLHEPAQRFVSSLT</sequence>
<dbReference type="InterPro" id="IPR012906">
    <property type="entry name" value="PaaX-like_N"/>
</dbReference>
<dbReference type="InterPro" id="IPR011965">
    <property type="entry name" value="PaaX_trns_reg"/>
</dbReference>
<feature type="domain" description="Transcriptional repressor PaaX-like C-terminal" evidence="2">
    <location>
        <begin position="186"/>
        <end position="276"/>
    </location>
</feature>
<dbReference type="EMBL" id="VFOP01000001">
    <property type="protein sequence ID" value="TQL51605.1"/>
    <property type="molecule type" value="Genomic_DNA"/>
</dbReference>
<dbReference type="RefSeq" id="WP_228393187.1">
    <property type="nucleotide sequence ID" value="NZ_BAAAIK010000011.1"/>
</dbReference>
<proteinExistence type="predicted"/>
<keyword evidence="5" id="KW-1185">Reference proteome</keyword>
<evidence type="ECO:0000313" key="4">
    <source>
        <dbReference type="EMBL" id="TQL51605.1"/>
    </source>
</evidence>
<dbReference type="PANTHER" id="PTHR30319:SF1">
    <property type="entry name" value="TRANSCRIPTIONAL REPRESSOR PAAX"/>
    <property type="match status" value="1"/>
</dbReference>
<dbReference type="Pfam" id="PF08223">
    <property type="entry name" value="PaaX_C"/>
    <property type="match status" value="1"/>
</dbReference>
<evidence type="ECO:0000259" key="2">
    <source>
        <dbReference type="Pfam" id="PF08223"/>
    </source>
</evidence>
<dbReference type="InterPro" id="IPR048846">
    <property type="entry name" value="PaaX-like_central"/>
</dbReference>
<comment type="caution">
    <text evidence="4">The sequence shown here is derived from an EMBL/GenBank/DDBJ whole genome shotgun (WGS) entry which is preliminary data.</text>
</comment>
<dbReference type="Pfam" id="PF20803">
    <property type="entry name" value="PaaX_M"/>
    <property type="match status" value="1"/>
</dbReference>
<feature type="domain" description="Transcriptional repressor PaaX-like N-terminal" evidence="1">
    <location>
        <begin position="16"/>
        <end position="82"/>
    </location>
</feature>
<dbReference type="GO" id="GO:0006351">
    <property type="term" value="P:DNA-templated transcription"/>
    <property type="evidence" value="ECO:0007669"/>
    <property type="project" value="InterPro"/>
</dbReference>
<evidence type="ECO:0000259" key="1">
    <source>
        <dbReference type="Pfam" id="PF07848"/>
    </source>
</evidence>
<accession>A0A542YU45</accession>
<dbReference type="Gene3D" id="1.20.58.1460">
    <property type="match status" value="1"/>
</dbReference>
<dbReference type="PANTHER" id="PTHR30319">
    <property type="entry name" value="PHENYLACETIC ACID REGULATOR-RELATED TRANSCRIPTIONAL REPRESSOR"/>
    <property type="match status" value="1"/>
</dbReference>
<reference evidence="4 5" key="1">
    <citation type="submission" date="2019-06" db="EMBL/GenBank/DDBJ databases">
        <title>Sequencing the genomes of 1000 actinobacteria strains.</title>
        <authorList>
            <person name="Klenk H.-P."/>
        </authorList>
    </citation>
    <scope>NUCLEOTIDE SEQUENCE [LARGE SCALE GENOMIC DNA]</scope>
    <source>
        <strain evidence="4 5">DSM 12335</strain>
    </source>
</reference>
<evidence type="ECO:0000313" key="5">
    <source>
        <dbReference type="Proteomes" id="UP000319516"/>
    </source>
</evidence>
<dbReference type="InterPro" id="IPR036388">
    <property type="entry name" value="WH-like_DNA-bd_sf"/>
</dbReference>
<dbReference type="Gene3D" id="1.10.10.10">
    <property type="entry name" value="Winged helix-like DNA-binding domain superfamily/Winged helix DNA-binding domain"/>
    <property type="match status" value="1"/>
</dbReference>
<dbReference type="Pfam" id="PF07848">
    <property type="entry name" value="PaaX"/>
    <property type="match status" value="1"/>
</dbReference>
<dbReference type="AlphaFoldDB" id="A0A542YU45"/>
<feature type="domain" description="Transcriptional repressor PaaX-like central Cas2-like" evidence="3">
    <location>
        <begin position="101"/>
        <end position="178"/>
    </location>
</feature>
<dbReference type="Gene3D" id="3.30.70.2650">
    <property type="match status" value="1"/>
</dbReference>
<dbReference type="Proteomes" id="UP000319516">
    <property type="component" value="Unassembled WGS sequence"/>
</dbReference>
<dbReference type="PIRSF" id="PIRSF020623">
    <property type="entry name" value="PaaX"/>
    <property type="match status" value="1"/>
</dbReference>